<organism evidence="1 2">
    <name type="scientific">Melia azedarach</name>
    <name type="common">Chinaberry tree</name>
    <dbReference type="NCBI Taxonomy" id="155640"/>
    <lineage>
        <taxon>Eukaryota</taxon>
        <taxon>Viridiplantae</taxon>
        <taxon>Streptophyta</taxon>
        <taxon>Embryophyta</taxon>
        <taxon>Tracheophyta</taxon>
        <taxon>Spermatophyta</taxon>
        <taxon>Magnoliopsida</taxon>
        <taxon>eudicotyledons</taxon>
        <taxon>Gunneridae</taxon>
        <taxon>Pentapetalae</taxon>
        <taxon>rosids</taxon>
        <taxon>malvids</taxon>
        <taxon>Sapindales</taxon>
        <taxon>Meliaceae</taxon>
        <taxon>Melia</taxon>
    </lineage>
</organism>
<sequence>MARFCYPLFFFVSHLFLLSLAQGERTFIPDCESFSCGQFQHIRFPFTNRTHPTECGFCMLDDCDKRIQKIQLGQDGTLYNITSISQDETVTISDQVFQNHLDRRSCESFRNLTLPITPLISFEILSNLTLFKCPITIDSRIATNFNLPCDDSIIFYNHPNENLPSLPPKCSLIQLPVNMPTPNTSDLFNLLTGVFSVKLRADWRARRDCQTCRRGGGRCLIDGKGYLRCSTQITAEPKLMVSFWFNFDLDVSNKQQKTDQNHQYTSEL</sequence>
<evidence type="ECO:0000313" key="2">
    <source>
        <dbReference type="Proteomes" id="UP001164539"/>
    </source>
</evidence>
<dbReference type="Proteomes" id="UP001164539">
    <property type="component" value="Chromosome 9"/>
</dbReference>
<accession>A0ACC1XGB4</accession>
<gene>
    <name evidence="1" type="ORF">OWV82_016151</name>
</gene>
<keyword evidence="2" id="KW-1185">Reference proteome</keyword>
<name>A0ACC1XGB4_MELAZ</name>
<comment type="caution">
    <text evidence="1">The sequence shown here is derived from an EMBL/GenBank/DDBJ whole genome shotgun (WGS) entry which is preliminary data.</text>
</comment>
<dbReference type="EMBL" id="CM051402">
    <property type="protein sequence ID" value="KAJ4709898.1"/>
    <property type="molecule type" value="Genomic_DNA"/>
</dbReference>
<reference evidence="1 2" key="1">
    <citation type="journal article" date="2023" name="Science">
        <title>Complex scaffold remodeling in plant triterpene biosynthesis.</title>
        <authorList>
            <person name="De La Pena R."/>
            <person name="Hodgson H."/>
            <person name="Liu J.C."/>
            <person name="Stephenson M.J."/>
            <person name="Martin A.C."/>
            <person name="Owen C."/>
            <person name="Harkess A."/>
            <person name="Leebens-Mack J."/>
            <person name="Jimenez L.E."/>
            <person name="Osbourn A."/>
            <person name="Sattely E.S."/>
        </authorList>
    </citation>
    <scope>NUCLEOTIDE SEQUENCE [LARGE SCALE GENOMIC DNA]</scope>
    <source>
        <strain evidence="2">cv. JPN11</strain>
        <tissue evidence="1">Leaf</tissue>
    </source>
</reference>
<evidence type="ECO:0000313" key="1">
    <source>
        <dbReference type="EMBL" id="KAJ4709898.1"/>
    </source>
</evidence>
<proteinExistence type="predicted"/>
<protein>
    <submittedName>
        <fullName evidence="1">Leaf rust 10 disease-resistance locus receptor-like protein kinase</fullName>
    </submittedName>
</protein>